<evidence type="ECO:0000313" key="1">
    <source>
        <dbReference type="EMBL" id="VWM00437.1"/>
    </source>
</evidence>
<dbReference type="Proteomes" id="UP000361836">
    <property type="component" value="Unassembled WGS sequence"/>
</dbReference>
<keyword evidence="2" id="KW-1185">Reference proteome</keyword>
<proteinExistence type="predicted"/>
<dbReference type="EMBL" id="CABWIE010000030">
    <property type="protein sequence ID" value="VWM00437.1"/>
    <property type="molecule type" value="Genomic_DNA"/>
</dbReference>
<gene>
    <name evidence="1" type="ORF">KCJAJFAP_00931</name>
</gene>
<accession>A0A5K1IVU6</accession>
<protein>
    <submittedName>
        <fullName evidence="1">Uncharacterized protein</fullName>
    </submittedName>
</protein>
<name>A0A5K1IVU6_9ACTN</name>
<organism evidence="1 2">
    <name type="scientific">Collinsella aerofaciens</name>
    <dbReference type="NCBI Taxonomy" id="74426"/>
    <lineage>
        <taxon>Bacteria</taxon>
        <taxon>Bacillati</taxon>
        <taxon>Actinomycetota</taxon>
        <taxon>Coriobacteriia</taxon>
        <taxon>Coriobacteriales</taxon>
        <taxon>Coriobacteriaceae</taxon>
        <taxon>Collinsella</taxon>
    </lineage>
</organism>
<evidence type="ECO:0000313" key="2">
    <source>
        <dbReference type="Proteomes" id="UP000361836"/>
    </source>
</evidence>
<sequence>MATFLEREGRHDKSQFNLGITELFGESLHSKDLRYQFVNVTLGNFQELFNTVDRLLDKRGIVLSA</sequence>
<reference evidence="1 2" key="1">
    <citation type="submission" date="2019-10" db="EMBL/GenBank/DDBJ databases">
        <authorList>
            <person name="Wolf R A."/>
        </authorList>
    </citation>
    <scope>NUCLEOTIDE SEQUENCE [LARGE SCALE GENOMIC DNA]</scope>
    <source>
        <strain evidence="1">Collinsella_aerofaciens_MC2</strain>
    </source>
</reference>
<dbReference type="AlphaFoldDB" id="A0A5K1IVU6"/>